<evidence type="ECO:0000256" key="5">
    <source>
        <dbReference type="ARBA" id="ARBA00022741"/>
    </source>
</evidence>
<keyword evidence="8 10" id="KW-0472">Membrane</keyword>
<feature type="transmembrane region" description="Helical" evidence="10">
    <location>
        <begin position="29"/>
        <end position="46"/>
    </location>
</feature>
<protein>
    <recommendedName>
        <fullName evidence="10">ADP,ATP carrier protein</fullName>
    </recommendedName>
</protein>
<evidence type="ECO:0000256" key="2">
    <source>
        <dbReference type="ARBA" id="ARBA00007127"/>
    </source>
</evidence>
<comment type="function">
    <text evidence="9">Provides the rickettsial cell with host ATP in exchange for rickettsial ADP. This is an obligate exchange system. This energy acquiring activity is an important component of rickettsial parasitism.</text>
</comment>
<evidence type="ECO:0000256" key="6">
    <source>
        <dbReference type="ARBA" id="ARBA00022840"/>
    </source>
</evidence>
<evidence type="ECO:0000313" key="12">
    <source>
        <dbReference type="Proteomes" id="UP000240811"/>
    </source>
</evidence>
<evidence type="ECO:0000256" key="10">
    <source>
        <dbReference type="RuleBase" id="RU363121"/>
    </source>
</evidence>
<comment type="subcellular location">
    <subcellularLocation>
        <location evidence="1">Cell membrane</location>
        <topology evidence="1">Multi-pass membrane protein</topology>
    </subcellularLocation>
    <subcellularLocation>
        <location evidence="10">Membrane</location>
        <topology evidence="10">Multi-pass membrane protein</topology>
    </subcellularLocation>
</comment>
<comment type="caution">
    <text evidence="11">The sequence shown here is derived from an EMBL/GenBank/DDBJ whole genome shotgun (WGS) entry which is preliminary data.</text>
</comment>
<dbReference type="AlphaFoldDB" id="A0A2T4VXV6"/>
<dbReference type="Pfam" id="PF03219">
    <property type="entry name" value="TLC"/>
    <property type="match status" value="1"/>
</dbReference>
<keyword evidence="3 10" id="KW-0813">Transport</keyword>
<evidence type="ECO:0000256" key="4">
    <source>
        <dbReference type="ARBA" id="ARBA00022692"/>
    </source>
</evidence>
<accession>A0A2T4VXV6</accession>
<evidence type="ECO:0000256" key="7">
    <source>
        <dbReference type="ARBA" id="ARBA00022989"/>
    </source>
</evidence>
<dbReference type="PANTHER" id="PTHR31187:SF1">
    <property type="entry name" value="ADP,ATP CARRIER PROTEIN 1"/>
    <property type="match status" value="1"/>
</dbReference>
<evidence type="ECO:0000256" key="3">
    <source>
        <dbReference type="ARBA" id="ARBA00022448"/>
    </source>
</evidence>
<comment type="similarity">
    <text evidence="2 10">Belongs to the ADP/ATP translocase tlc family.</text>
</comment>
<organism evidence="11 12">
    <name type="scientific">Candidatus Liberibacter europaeus</name>
    <dbReference type="NCBI Taxonomy" id="744859"/>
    <lineage>
        <taxon>Bacteria</taxon>
        <taxon>Pseudomonadati</taxon>
        <taxon>Pseudomonadota</taxon>
        <taxon>Alphaproteobacteria</taxon>
        <taxon>Hyphomicrobiales</taxon>
        <taxon>Rhizobiaceae</taxon>
        <taxon>Liberibacter</taxon>
    </lineage>
</organism>
<feature type="transmembrane region" description="Helical" evidence="10">
    <location>
        <begin position="58"/>
        <end position="82"/>
    </location>
</feature>
<evidence type="ECO:0000313" key="11">
    <source>
        <dbReference type="EMBL" id="PTL86607.1"/>
    </source>
</evidence>
<dbReference type="GO" id="GO:0005886">
    <property type="term" value="C:plasma membrane"/>
    <property type="evidence" value="ECO:0007669"/>
    <property type="project" value="UniProtKB-SubCell"/>
</dbReference>
<name>A0A2T4VXV6_9HYPH</name>
<gene>
    <name evidence="11" type="ORF">C4617_01960</name>
</gene>
<keyword evidence="6 10" id="KW-0067">ATP-binding</keyword>
<evidence type="ECO:0000256" key="9">
    <source>
        <dbReference type="ARBA" id="ARBA00024792"/>
    </source>
</evidence>
<dbReference type="EMBL" id="PSQJ01000002">
    <property type="protein sequence ID" value="PTL86607.1"/>
    <property type="molecule type" value="Genomic_DNA"/>
</dbReference>
<feature type="transmembrane region" description="Helical" evidence="10">
    <location>
        <begin position="215"/>
        <end position="236"/>
    </location>
</feature>
<sequence>MSRDKKILDVLLGLWRVLCPVKMSEAKKFIPMTTMMFLVLFNFSTLRPLKDSLVVPNIGAEVISFVKLWLVLPSAVLFTIIYMKLANILDSERLFYLVTSFFISFFAIFAFVLYPYGDWFHPSPKTISDLELLWPSFKWFIRLSGKWSYGLFYVFAELWGAVMINLMFWQFANKITKTEEAKRFYATFGLVGNVGLIFSGAFIQRLSKQSNETLISHSMIAMILSSVLLVAIYRWMHVYVLTDPRYYSPKEGSIKKKLKLSVLESVKMALQSRYICYIVLLVLCYGITINLVEGPWKDKVRTLYPDQGGYANFMGQFVQWTGIVTIMFMILGSNILRHFRWFTSAIITPLMILVTGGGFFLFVLFDNEMRPFTDTFIKMTPLALAVFLGTLQNILSKATKYTMFDATKEMVFIPLDDESRTKGKAVVDIVGGRIAKSGGAVFQSLIFMLFPMATFSGIVPVLTFIFLFFMIIWFFSVNMLSKEYYNRVGKN</sequence>
<dbReference type="PANTHER" id="PTHR31187">
    <property type="match status" value="1"/>
</dbReference>
<feature type="transmembrane region" description="Helical" evidence="10">
    <location>
        <begin position="94"/>
        <end position="116"/>
    </location>
</feature>
<feature type="transmembrane region" description="Helical" evidence="10">
    <location>
        <begin position="339"/>
        <end position="364"/>
    </location>
</feature>
<feature type="transmembrane region" description="Helical" evidence="10">
    <location>
        <begin position="274"/>
        <end position="293"/>
    </location>
</feature>
<keyword evidence="5 10" id="KW-0547">Nucleotide-binding</keyword>
<dbReference type="Proteomes" id="UP000240811">
    <property type="component" value="Unassembled WGS sequence"/>
</dbReference>
<feature type="transmembrane region" description="Helical" evidence="10">
    <location>
        <begin position="150"/>
        <end position="172"/>
    </location>
</feature>
<reference evidence="12" key="1">
    <citation type="submission" date="2018-02" db="EMBL/GenBank/DDBJ databases">
        <title>Genome sequence of Candidatus Liberibacter europaeus.</title>
        <authorList>
            <person name="Frampton R.A."/>
            <person name="Thompson S.M."/>
            <person name="David C."/>
            <person name="Addison S.M."/>
            <person name="Smith G.R."/>
        </authorList>
    </citation>
    <scope>NUCLEOTIDE SEQUENCE [LARGE SCALE GENOMIC DNA]</scope>
</reference>
<feature type="transmembrane region" description="Helical" evidence="10">
    <location>
        <begin position="184"/>
        <end position="203"/>
    </location>
</feature>
<evidence type="ECO:0000256" key="8">
    <source>
        <dbReference type="ARBA" id="ARBA00023136"/>
    </source>
</evidence>
<feature type="transmembrane region" description="Helical" evidence="10">
    <location>
        <begin position="445"/>
        <end position="475"/>
    </location>
</feature>
<keyword evidence="4 10" id="KW-0812">Transmembrane</keyword>
<dbReference type="InterPro" id="IPR004667">
    <property type="entry name" value="ADP_ATP_car_bac_type"/>
</dbReference>
<proteinExistence type="inferred from homology"/>
<dbReference type="NCBIfam" id="TIGR00769">
    <property type="entry name" value="AAA"/>
    <property type="match status" value="1"/>
</dbReference>
<feature type="transmembrane region" description="Helical" evidence="10">
    <location>
        <begin position="376"/>
        <end position="395"/>
    </location>
</feature>
<feature type="transmembrane region" description="Helical" evidence="10">
    <location>
        <begin position="313"/>
        <end position="332"/>
    </location>
</feature>
<dbReference type="GO" id="GO:0005524">
    <property type="term" value="F:ATP binding"/>
    <property type="evidence" value="ECO:0007669"/>
    <property type="project" value="UniProtKB-KW"/>
</dbReference>
<dbReference type="GO" id="GO:0005471">
    <property type="term" value="F:ATP:ADP antiporter activity"/>
    <property type="evidence" value="ECO:0007669"/>
    <property type="project" value="InterPro"/>
</dbReference>
<evidence type="ECO:0000256" key="1">
    <source>
        <dbReference type="ARBA" id="ARBA00004651"/>
    </source>
</evidence>
<keyword evidence="7 10" id="KW-1133">Transmembrane helix</keyword>